<dbReference type="Pfam" id="PF00593">
    <property type="entry name" value="TonB_dep_Rec_b-barrel"/>
    <property type="match status" value="1"/>
</dbReference>
<comment type="similarity">
    <text evidence="11 12">Belongs to the TonB-dependent receptor family.</text>
</comment>
<feature type="signal peptide" evidence="13">
    <location>
        <begin position="1"/>
        <end position="17"/>
    </location>
</feature>
<proteinExistence type="inferred from homology"/>
<evidence type="ECO:0000256" key="8">
    <source>
        <dbReference type="ARBA" id="ARBA00023077"/>
    </source>
</evidence>
<dbReference type="InterPro" id="IPR012910">
    <property type="entry name" value="Plug_dom"/>
</dbReference>
<sequence>MKYIITLLILFSSFSFTQENSLDEVEELVTTAFRSEDELQNTALAVSVVSAEDIESKNLKEFADFQYSIPGLTFFKGNFSASSVSLRGLTNYCVGGSCAGITTYRLDEVNQSGLAMAMNELYDVESFEVLRGPQGTLFGGNNPGGTFVINSVSPGDDADAFIEVQTGDLNLLRVTGALTLNPGGDFRTRMSFRSVNRDGYVDNLYNNTKIDDRNLFGARIKSIWDISEDTSLQLSFMVNNEEDSRFRTGQSHCNSNPLMGCDQWGDELPDRGVRASGVSLFANVDWITMNYPGSLVASDITLNTDAGVVLPVPYESTNVQFNPKQMRDDYSAGLSLNHTLNANWDVSLISTFFMQDYFHAQDLNGTVPTLPYRMGDVTANVMTSGYRTYDRDMAVDNSQFDYRENTHELRFTSNFDGPFNVQLGIYHQLYRYFTNYKVETPGIHYYSEVGLGPIGRMYPELANFGGLPFWSTFLLTYSGAAEDNIRSGIGAAAVNYVANDPTTPAQVAALTAQFLAQGACTNPATDCAALAQLALVGAAVELPSVVLAGTQLGVQASLDAARNNVMQLASLGLMTPQLPMWQRNIGQYDKGFRTTNAVYAEGTYDLNEKTKIRAGLRFNSFDFDQYVFSGLTDIGPGGILAGYNGTISGFPIVPGRSSSNEEVTGRFIADYTLDNGNLLYAKYDRGVKSGGFNPTATDGITQFDPEVHNVFEVGSKNRFLGGAVTFNVSAYLNDISDLQTVRIEGFSSTTYNIDAQILGVEIESLIIPSEGVRIGLVVGYNQSEIGDGVVEYDPTNPYGVSAVLSPVLDGGFGVSYAQTDVGVVFKSFGASCMAPFNALLGVPCVDSGRNFENLSGNRLHQVPELTSQLSAEFDLVNNDAGLLTFNADYIYRGDHYLTPFNNEFQRIPEFSFTNVGLRFDSSDGRWGLDFYLHNIEDKDVAMGGFPSTEANGGNTNVFYMEPMNGGISLRYNF</sequence>
<dbReference type="SUPFAM" id="SSF56935">
    <property type="entry name" value="Porins"/>
    <property type="match status" value="1"/>
</dbReference>
<evidence type="ECO:0000256" key="1">
    <source>
        <dbReference type="ARBA" id="ARBA00004571"/>
    </source>
</evidence>
<keyword evidence="9 11" id="KW-0472">Membrane</keyword>
<organism evidence="16 17">
    <name type="scientific">SAR86 cluster bacterium</name>
    <dbReference type="NCBI Taxonomy" id="2030880"/>
    <lineage>
        <taxon>Bacteria</taxon>
        <taxon>Pseudomonadati</taxon>
        <taxon>Pseudomonadota</taxon>
        <taxon>Gammaproteobacteria</taxon>
        <taxon>SAR86 cluster</taxon>
    </lineage>
</organism>
<keyword evidence="13" id="KW-0732">Signal</keyword>
<keyword evidence="8 12" id="KW-0798">TonB box</keyword>
<reference evidence="16 17" key="1">
    <citation type="journal article" date="2018" name="Microbiome">
        <title>Fine metagenomic profile of the Mediterranean stratified and mixed water columns revealed by assembly and recruitment.</title>
        <authorList>
            <person name="Haro-Moreno J.M."/>
            <person name="Lopez-Perez M."/>
            <person name="De La Torre J.R."/>
            <person name="Picazo A."/>
            <person name="Camacho A."/>
            <person name="Rodriguez-Valera F."/>
        </authorList>
    </citation>
    <scope>NUCLEOTIDE SEQUENCE [LARGE SCALE GENOMIC DNA]</scope>
    <source>
        <strain evidence="16">MED-G83</strain>
    </source>
</reference>
<keyword evidence="7" id="KW-0406">Ion transport</keyword>
<protein>
    <recommendedName>
        <fullName evidence="18">TonB-dependent receptor</fullName>
    </recommendedName>
</protein>
<evidence type="ECO:0000256" key="6">
    <source>
        <dbReference type="ARBA" id="ARBA00023004"/>
    </source>
</evidence>
<evidence type="ECO:0000256" key="10">
    <source>
        <dbReference type="ARBA" id="ARBA00023237"/>
    </source>
</evidence>
<keyword evidence="10 11" id="KW-0998">Cell outer membrane</keyword>
<evidence type="ECO:0000256" key="11">
    <source>
        <dbReference type="PROSITE-ProRule" id="PRU01360"/>
    </source>
</evidence>
<accession>A0A368BLP4</accession>
<dbReference type="PANTHER" id="PTHR32552">
    <property type="entry name" value="FERRICHROME IRON RECEPTOR-RELATED"/>
    <property type="match status" value="1"/>
</dbReference>
<keyword evidence="6" id="KW-0408">Iron</keyword>
<dbReference type="InterPro" id="IPR039426">
    <property type="entry name" value="TonB-dep_rcpt-like"/>
</dbReference>
<dbReference type="AlphaFoldDB" id="A0A368BLP4"/>
<evidence type="ECO:0000259" key="15">
    <source>
        <dbReference type="Pfam" id="PF07715"/>
    </source>
</evidence>
<comment type="subcellular location">
    <subcellularLocation>
        <location evidence="1 11">Cell outer membrane</location>
        <topology evidence="1 11">Multi-pass membrane protein</topology>
    </subcellularLocation>
</comment>
<dbReference type="GO" id="GO:0006826">
    <property type="term" value="P:iron ion transport"/>
    <property type="evidence" value="ECO:0007669"/>
    <property type="project" value="UniProtKB-KW"/>
</dbReference>
<comment type="caution">
    <text evidence="16">The sequence shown here is derived from an EMBL/GenBank/DDBJ whole genome shotgun (WGS) entry which is preliminary data.</text>
</comment>
<feature type="domain" description="TonB-dependent receptor plug" evidence="15">
    <location>
        <begin position="39"/>
        <end position="146"/>
    </location>
</feature>
<evidence type="ECO:0000256" key="4">
    <source>
        <dbReference type="ARBA" id="ARBA00022496"/>
    </source>
</evidence>
<evidence type="ECO:0000256" key="3">
    <source>
        <dbReference type="ARBA" id="ARBA00022452"/>
    </source>
</evidence>
<evidence type="ECO:0008006" key="18">
    <source>
        <dbReference type="Google" id="ProtNLM"/>
    </source>
</evidence>
<feature type="domain" description="TonB-dependent receptor-like beta-barrel" evidence="14">
    <location>
        <begin position="577"/>
        <end position="935"/>
    </location>
</feature>
<evidence type="ECO:0000313" key="16">
    <source>
        <dbReference type="EMBL" id="RCL38238.1"/>
    </source>
</evidence>
<keyword evidence="3 11" id="KW-1134">Transmembrane beta strand</keyword>
<dbReference type="PROSITE" id="PS52016">
    <property type="entry name" value="TONB_DEPENDENT_REC_3"/>
    <property type="match status" value="1"/>
</dbReference>
<evidence type="ECO:0000259" key="14">
    <source>
        <dbReference type="Pfam" id="PF00593"/>
    </source>
</evidence>
<name>A0A368BLP4_9GAMM</name>
<dbReference type="InterPro" id="IPR000531">
    <property type="entry name" value="Beta-barrel_TonB"/>
</dbReference>
<evidence type="ECO:0000256" key="2">
    <source>
        <dbReference type="ARBA" id="ARBA00022448"/>
    </source>
</evidence>
<gene>
    <name evidence="16" type="ORF">DBW97_03015</name>
</gene>
<dbReference type="EMBL" id="QOPD01000004">
    <property type="protein sequence ID" value="RCL38238.1"/>
    <property type="molecule type" value="Genomic_DNA"/>
</dbReference>
<evidence type="ECO:0000256" key="13">
    <source>
        <dbReference type="SAM" id="SignalP"/>
    </source>
</evidence>
<evidence type="ECO:0000256" key="7">
    <source>
        <dbReference type="ARBA" id="ARBA00023065"/>
    </source>
</evidence>
<keyword evidence="4" id="KW-0410">Iron transport</keyword>
<feature type="chain" id="PRO_5016719269" description="TonB-dependent receptor" evidence="13">
    <location>
        <begin position="18"/>
        <end position="973"/>
    </location>
</feature>
<evidence type="ECO:0000256" key="5">
    <source>
        <dbReference type="ARBA" id="ARBA00022692"/>
    </source>
</evidence>
<evidence type="ECO:0000256" key="9">
    <source>
        <dbReference type="ARBA" id="ARBA00023136"/>
    </source>
</evidence>
<dbReference type="InterPro" id="IPR036942">
    <property type="entry name" value="Beta-barrel_TonB_sf"/>
</dbReference>
<dbReference type="GO" id="GO:0009279">
    <property type="term" value="C:cell outer membrane"/>
    <property type="evidence" value="ECO:0007669"/>
    <property type="project" value="UniProtKB-SubCell"/>
</dbReference>
<dbReference type="PANTHER" id="PTHR32552:SF81">
    <property type="entry name" value="TONB-DEPENDENT OUTER MEMBRANE RECEPTOR"/>
    <property type="match status" value="1"/>
</dbReference>
<dbReference type="Proteomes" id="UP000252147">
    <property type="component" value="Unassembled WGS sequence"/>
</dbReference>
<evidence type="ECO:0000256" key="12">
    <source>
        <dbReference type="RuleBase" id="RU003357"/>
    </source>
</evidence>
<evidence type="ECO:0000313" key="17">
    <source>
        <dbReference type="Proteomes" id="UP000252147"/>
    </source>
</evidence>
<keyword evidence="5 11" id="KW-0812">Transmembrane</keyword>
<dbReference type="Pfam" id="PF07715">
    <property type="entry name" value="Plug"/>
    <property type="match status" value="1"/>
</dbReference>
<keyword evidence="2 11" id="KW-0813">Transport</keyword>
<dbReference type="Gene3D" id="2.40.170.20">
    <property type="entry name" value="TonB-dependent receptor, beta-barrel domain"/>
    <property type="match status" value="3"/>
</dbReference>